<reference evidence="4 5" key="1">
    <citation type="submission" date="2017-04" db="EMBL/GenBank/DDBJ databases">
        <title>Novel microbial lineages endemic to geothermal iron-oxide mats fill important gaps in the evolutionary history of Archaea.</title>
        <authorList>
            <person name="Jay Z.J."/>
            <person name="Beam J.P."/>
            <person name="Dlakic M."/>
            <person name="Rusch D.B."/>
            <person name="Kozubal M.A."/>
            <person name="Inskeep W.P."/>
        </authorList>
    </citation>
    <scope>NUCLEOTIDE SEQUENCE [LARGE SCALE GENOMIC DNA]</scope>
    <source>
        <strain evidence="4">OSP_D</strain>
    </source>
</reference>
<sequence>MCASCKGVKHLCGVSPCPLIAEAASLYNVRIQAGESIYGSSPPSAFMGEAGYPKIMGGPLVPLDSGDTGIYEDSSRWIDLGFPRLIEMRLSLVRLMTKLDVHTQTNTGLLGRVQEVALGCRPVDVEARLGSPLSGRPSFSFYTPPMGSSARLEAIVYVSNPSVPKAVERVVGDRDLPAGEGVVELWRSGVKVDHAQRLLSAGLLGRRRRLVPTRWSITAVDDILSKRLIEKIRSMPTIDVTMAGFHRALGNSFGVILVGGRGWWYEMLESWAPYLGAASDESYVVPSDWEDHLGRSTYASNLGGAYYAARLAVANHLYSVNRQAGVFVFMEVDRGWLAPLGVWRVREGVKLALTKLRGFENAGTALEHILGLMKTSRLSWLRGGTLLRQLLVTRTLDEFMGKDR</sequence>
<feature type="domain" description="Archaeal Nre C-terminal" evidence="3">
    <location>
        <begin position="292"/>
        <end position="399"/>
    </location>
</feature>
<organism evidence="4 5">
    <name type="scientific">Candidatus Marsarchaeota G2 archaeon OSP_D</name>
    <dbReference type="NCBI Taxonomy" id="1978157"/>
    <lineage>
        <taxon>Archaea</taxon>
        <taxon>Candidatus Marsarchaeota</taxon>
        <taxon>Candidatus Marsarchaeota group 2</taxon>
    </lineage>
</organism>
<dbReference type="Pfam" id="PF04894">
    <property type="entry name" value="Nre_N"/>
    <property type="match status" value="1"/>
</dbReference>
<dbReference type="AlphaFoldDB" id="A0A2R6AS08"/>
<dbReference type="PANTHER" id="PTHR38136:SF2">
    <property type="entry name" value="DNA REPAIR PROTEIN"/>
    <property type="match status" value="1"/>
</dbReference>
<dbReference type="Proteomes" id="UP000240322">
    <property type="component" value="Unassembled WGS sequence"/>
</dbReference>
<name>A0A2R6AS08_9ARCH</name>
<evidence type="ECO:0000313" key="5">
    <source>
        <dbReference type="Proteomes" id="UP000240322"/>
    </source>
</evidence>
<accession>A0A2R6AS08</accession>
<keyword evidence="1" id="KW-0234">DNA repair</keyword>
<dbReference type="InterPro" id="IPR006978">
    <property type="entry name" value="Nre_N"/>
</dbReference>
<evidence type="ECO:0000256" key="1">
    <source>
        <dbReference type="HAMAP-Rule" id="MF_02096"/>
    </source>
</evidence>
<evidence type="ECO:0000313" key="4">
    <source>
        <dbReference type="EMBL" id="PSN89169.1"/>
    </source>
</evidence>
<comment type="function">
    <text evidence="1">Involved in DNA damage repair.</text>
</comment>
<dbReference type="GO" id="GO:0006281">
    <property type="term" value="P:DNA repair"/>
    <property type="evidence" value="ECO:0007669"/>
    <property type="project" value="UniProtKB-UniRule"/>
</dbReference>
<protein>
    <recommendedName>
        <fullName evidence="1">DNA repair protein</fullName>
    </recommendedName>
</protein>
<evidence type="ECO:0000259" key="2">
    <source>
        <dbReference type="Pfam" id="PF04894"/>
    </source>
</evidence>
<proteinExistence type="inferred from homology"/>
<dbReference type="EMBL" id="NEXE01000103">
    <property type="protein sequence ID" value="PSN89169.1"/>
    <property type="molecule type" value="Genomic_DNA"/>
</dbReference>
<dbReference type="PANTHER" id="PTHR38136">
    <property type="entry name" value="DNA REPAIR PROTEIN"/>
    <property type="match status" value="1"/>
</dbReference>
<comment type="similarity">
    <text evidence="1">Belongs to the Nre family.</text>
</comment>
<dbReference type="InterPro" id="IPR006979">
    <property type="entry name" value="Nre_C"/>
</dbReference>
<keyword evidence="1" id="KW-0227">DNA damage</keyword>
<feature type="domain" description="Archaeal Nre N-terminal" evidence="2">
    <location>
        <begin position="11"/>
        <end position="273"/>
    </location>
</feature>
<dbReference type="InterPro" id="IPR033167">
    <property type="entry name" value="Nre"/>
</dbReference>
<dbReference type="HAMAP" id="MF_02096">
    <property type="entry name" value="Nre"/>
    <property type="match status" value="1"/>
</dbReference>
<evidence type="ECO:0000259" key="3">
    <source>
        <dbReference type="Pfam" id="PF04895"/>
    </source>
</evidence>
<comment type="caution">
    <text evidence="4">The sequence shown here is derived from an EMBL/GenBank/DDBJ whole genome shotgun (WGS) entry which is preliminary data.</text>
</comment>
<gene>
    <name evidence="4" type="ORF">B9Q03_08740</name>
</gene>
<dbReference type="Pfam" id="PF04895">
    <property type="entry name" value="Nre_C"/>
    <property type="match status" value="1"/>
</dbReference>
<comment type="caution">
    <text evidence="1">Lacks conserved residue(s) required for the propagation of feature annotation.</text>
</comment>